<reference evidence="5 6" key="1">
    <citation type="submission" date="2019-08" db="EMBL/GenBank/DDBJ databases">
        <title>Paraburkholderia sp. DCY113.</title>
        <authorList>
            <person name="Kang J."/>
        </authorList>
    </citation>
    <scope>NUCLEOTIDE SEQUENCE [LARGE SCALE GENOMIC DNA]</scope>
    <source>
        <strain evidence="5 6">DCY113</strain>
    </source>
</reference>
<name>A0A5B0GMM6_9BURK</name>
<gene>
    <name evidence="5" type="ORF">FVF58_33625</name>
</gene>
<accession>A0A5B0GMM6</accession>
<sequence length="276" mass="29265">MKTLQGKTAVITGAGSGIGRAIALTLAEAGTRIVVSDIVAEAAAAVASEVRERGVEALSVVTNVADHASVEALAEAAYDKFGAVDILCNNAGVSWRPFRTILEANMADWQFLFGVNLWGVIHGLDVFLPRMRQQSGEKHIVNTASISALVPLAGHLPYSASKAAVASISEAAAEELAPEGFCVTILCPGFVKTNITQNGDALRPADERSTMRTFTPYENPLLKTLAMNPMEPDDVGRMVRQAILDGTLYVHTQPLPPAIVERRITTLFGAATRGIA</sequence>
<evidence type="ECO:0000313" key="5">
    <source>
        <dbReference type="EMBL" id="KAA1004075.1"/>
    </source>
</evidence>
<dbReference type="EMBL" id="VTUZ01000030">
    <property type="protein sequence ID" value="KAA1004075.1"/>
    <property type="molecule type" value="Genomic_DNA"/>
</dbReference>
<dbReference type="PRINTS" id="PR00080">
    <property type="entry name" value="SDRFAMILY"/>
</dbReference>
<dbReference type="SUPFAM" id="SSF51735">
    <property type="entry name" value="NAD(P)-binding Rossmann-fold domains"/>
    <property type="match status" value="1"/>
</dbReference>
<evidence type="ECO:0000256" key="4">
    <source>
        <dbReference type="RuleBase" id="RU000363"/>
    </source>
</evidence>
<evidence type="ECO:0000256" key="2">
    <source>
        <dbReference type="ARBA" id="ARBA00022857"/>
    </source>
</evidence>
<comment type="caution">
    <text evidence="5">The sequence shown here is derived from an EMBL/GenBank/DDBJ whole genome shotgun (WGS) entry which is preliminary data.</text>
</comment>
<dbReference type="AlphaFoldDB" id="A0A5B0GMM6"/>
<dbReference type="Gene3D" id="3.40.50.720">
    <property type="entry name" value="NAD(P)-binding Rossmann-like Domain"/>
    <property type="match status" value="1"/>
</dbReference>
<dbReference type="PANTHER" id="PTHR43391:SF14">
    <property type="entry name" value="DEHYDROGENASE_REDUCTASE SDR FAMILY PROTEIN 7-LIKE"/>
    <property type="match status" value="1"/>
</dbReference>
<comment type="similarity">
    <text evidence="1 4">Belongs to the short-chain dehydrogenases/reductases (SDR) family.</text>
</comment>
<dbReference type="PROSITE" id="PS00061">
    <property type="entry name" value="ADH_SHORT"/>
    <property type="match status" value="1"/>
</dbReference>
<dbReference type="FunFam" id="3.40.50.720:FF:000084">
    <property type="entry name" value="Short-chain dehydrogenase reductase"/>
    <property type="match status" value="1"/>
</dbReference>
<organism evidence="5 6">
    <name type="scientific">Paraburkholderia panacisoli</name>
    <dbReference type="NCBI Taxonomy" id="2603818"/>
    <lineage>
        <taxon>Bacteria</taxon>
        <taxon>Pseudomonadati</taxon>
        <taxon>Pseudomonadota</taxon>
        <taxon>Betaproteobacteria</taxon>
        <taxon>Burkholderiales</taxon>
        <taxon>Burkholderiaceae</taxon>
        <taxon>Paraburkholderia</taxon>
    </lineage>
</organism>
<keyword evidence="2" id="KW-0521">NADP</keyword>
<dbReference type="InterPro" id="IPR036291">
    <property type="entry name" value="NAD(P)-bd_dom_sf"/>
</dbReference>
<keyword evidence="3" id="KW-0560">Oxidoreductase</keyword>
<dbReference type="Pfam" id="PF00106">
    <property type="entry name" value="adh_short"/>
    <property type="match status" value="1"/>
</dbReference>
<evidence type="ECO:0000256" key="3">
    <source>
        <dbReference type="ARBA" id="ARBA00023002"/>
    </source>
</evidence>
<dbReference type="RefSeq" id="WP_149674056.1">
    <property type="nucleotide sequence ID" value="NZ_VTUZ01000030.1"/>
</dbReference>
<protein>
    <submittedName>
        <fullName evidence="5">SDR family NAD(P)-dependent oxidoreductase</fullName>
    </submittedName>
</protein>
<evidence type="ECO:0000256" key="1">
    <source>
        <dbReference type="ARBA" id="ARBA00006484"/>
    </source>
</evidence>
<dbReference type="InterPro" id="IPR020904">
    <property type="entry name" value="Sc_DH/Rdtase_CS"/>
</dbReference>
<dbReference type="PRINTS" id="PR00081">
    <property type="entry name" value="GDHRDH"/>
</dbReference>
<dbReference type="GO" id="GO:0016491">
    <property type="term" value="F:oxidoreductase activity"/>
    <property type="evidence" value="ECO:0007669"/>
    <property type="project" value="UniProtKB-KW"/>
</dbReference>
<keyword evidence="6" id="KW-1185">Reference proteome</keyword>
<evidence type="ECO:0000313" key="6">
    <source>
        <dbReference type="Proteomes" id="UP000325273"/>
    </source>
</evidence>
<dbReference type="CDD" id="cd05233">
    <property type="entry name" value="SDR_c"/>
    <property type="match status" value="1"/>
</dbReference>
<proteinExistence type="inferred from homology"/>
<dbReference type="InterPro" id="IPR002347">
    <property type="entry name" value="SDR_fam"/>
</dbReference>
<dbReference type="Proteomes" id="UP000325273">
    <property type="component" value="Unassembled WGS sequence"/>
</dbReference>
<dbReference type="PANTHER" id="PTHR43391">
    <property type="entry name" value="RETINOL DEHYDROGENASE-RELATED"/>
    <property type="match status" value="1"/>
</dbReference>